<evidence type="ECO:0000256" key="3">
    <source>
        <dbReference type="ARBA" id="ARBA00022801"/>
    </source>
</evidence>
<proteinExistence type="inferred from homology"/>
<keyword evidence="3 6" id="KW-0378">Hydrolase</keyword>
<gene>
    <name evidence="9" type="ORF">GEU84_008020</name>
</gene>
<evidence type="ECO:0000256" key="6">
    <source>
        <dbReference type="RuleBase" id="RU003983"/>
    </source>
</evidence>
<dbReference type="GO" id="GO:0004222">
    <property type="term" value="F:metalloendopeptidase activity"/>
    <property type="evidence" value="ECO:0007669"/>
    <property type="project" value="InterPro"/>
</dbReference>
<keyword evidence="2" id="KW-0479">Metal-binding</keyword>
<dbReference type="GO" id="GO:0051603">
    <property type="term" value="P:proteolysis involved in protein catabolic process"/>
    <property type="evidence" value="ECO:0007669"/>
    <property type="project" value="TreeGrafter"/>
</dbReference>
<evidence type="ECO:0000259" key="8">
    <source>
        <dbReference type="Pfam" id="PF01435"/>
    </source>
</evidence>
<evidence type="ECO:0000256" key="7">
    <source>
        <dbReference type="SAM" id="SignalP"/>
    </source>
</evidence>
<dbReference type="InterPro" id="IPR051156">
    <property type="entry name" value="Mito/Outer_Membr_Metalloprot"/>
</dbReference>
<evidence type="ECO:0000256" key="2">
    <source>
        <dbReference type="ARBA" id="ARBA00022723"/>
    </source>
</evidence>
<dbReference type="GO" id="GO:0046872">
    <property type="term" value="F:metal ion binding"/>
    <property type="evidence" value="ECO:0007669"/>
    <property type="project" value="UniProtKB-KW"/>
</dbReference>
<dbReference type="InterPro" id="IPR001915">
    <property type="entry name" value="Peptidase_M48"/>
</dbReference>
<dbReference type="Proteomes" id="UP000484076">
    <property type="component" value="Unassembled WGS sequence"/>
</dbReference>
<dbReference type="PROSITE" id="PS51257">
    <property type="entry name" value="PROKAR_LIPOPROTEIN"/>
    <property type="match status" value="1"/>
</dbReference>
<comment type="caution">
    <text evidence="9">The sequence shown here is derived from an EMBL/GenBank/DDBJ whole genome shotgun (WGS) entry which is preliminary data.</text>
</comment>
<accession>A0A8X8KNR4</accession>
<dbReference type="GO" id="GO:0016020">
    <property type="term" value="C:membrane"/>
    <property type="evidence" value="ECO:0007669"/>
    <property type="project" value="TreeGrafter"/>
</dbReference>
<dbReference type="CDD" id="cd07324">
    <property type="entry name" value="M48C_Oma1-like"/>
    <property type="match status" value="1"/>
</dbReference>
<sequence>MRYLVMVVMVAGLAACAAVPQGPLAPPVPVSAGPAPQPTAPQPTATTALGRFQQVVAQVQPVAEDLCRQRTRGVPCNYQIALDTRPGQPANAFQTLDGAGRPIIGFTPALIADARNADELAFVLGHEAAHHIAGHIPRQQETAMTGALLAGVLASLGGADEATIRQVQQVGASVGARQFSKEFELEADALGAEIALLAGYDPLRGAAFFDRLPDPGDEFLGTHPPNAARRAVVQDTVARLTGR</sequence>
<evidence type="ECO:0000256" key="4">
    <source>
        <dbReference type="ARBA" id="ARBA00022833"/>
    </source>
</evidence>
<evidence type="ECO:0000256" key="1">
    <source>
        <dbReference type="ARBA" id="ARBA00022670"/>
    </source>
</evidence>
<comment type="similarity">
    <text evidence="6">Belongs to the peptidase M48 family.</text>
</comment>
<dbReference type="Pfam" id="PF01435">
    <property type="entry name" value="Peptidase_M48"/>
    <property type="match status" value="1"/>
</dbReference>
<feature type="signal peptide" evidence="7">
    <location>
        <begin position="1"/>
        <end position="17"/>
    </location>
</feature>
<dbReference type="EMBL" id="WHUT02000004">
    <property type="protein sequence ID" value="NUB44325.1"/>
    <property type="molecule type" value="Genomic_DNA"/>
</dbReference>
<evidence type="ECO:0000313" key="9">
    <source>
        <dbReference type="EMBL" id="NUB44325.1"/>
    </source>
</evidence>
<protein>
    <submittedName>
        <fullName evidence="9">M48 family metalloprotease</fullName>
    </submittedName>
</protein>
<keyword evidence="5 6" id="KW-0482">Metalloprotease</keyword>
<name>A0A8X8KNR4_9RHOB</name>
<reference evidence="9" key="1">
    <citation type="submission" date="2020-05" db="EMBL/GenBank/DDBJ databases">
        <title>Fertoebacter nigrum gen. nov., sp. nov., a new member of the family Rhodobacteraceae.</title>
        <authorList>
            <person name="Szuroczki S."/>
            <person name="Abbaszade G."/>
            <person name="Buni D."/>
            <person name="Schumann P."/>
            <person name="Toth E."/>
        </authorList>
    </citation>
    <scope>NUCLEOTIDE SEQUENCE</scope>
    <source>
        <strain evidence="9">RG-N-1a</strain>
    </source>
</reference>
<evidence type="ECO:0000256" key="5">
    <source>
        <dbReference type="ARBA" id="ARBA00023049"/>
    </source>
</evidence>
<keyword evidence="1 6" id="KW-0645">Protease</keyword>
<keyword evidence="7" id="KW-0732">Signal</keyword>
<feature type="chain" id="PRO_5036454592" evidence="7">
    <location>
        <begin position="18"/>
        <end position="243"/>
    </location>
</feature>
<dbReference type="Gene3D" id="3.30.2010.10">
    <property type="entry name" value="Metalloproteases ('zincins'), catalytic domain"/>
    <property type="match status" value="1"/>
</dbReference>
<dbReference type="PANTHER" id="PTHR22726:SF1">
    <property type="entry name" value="METALLOENDOPEPTIDASE OMA1, MITOCHONDRIAL"/>
    <property type="match status" value="1"/>
</dbReference>
<keyword evidence="10" id="KW-1185">Reference proteome</keyword>
<dbReference type="AlphaFoldDB" id="A0A8X8KNR4"/>
<feature type="domain" description="Peptidase M48" evidence="8">
    <location>
        <begin position="57"/>
        <end position="234"/>
    </location>
</feature>
<keyword evidence="4 6" id="KW-0862">Zinc</keyword>
<organism evidence="9 10">
    <name type="scientific">Fertoeibacter niger</name>
    <dbReference type="NCBI Taxonomy" id="2656921"/>
    <lineage>
        <taxon>Bacteria</taxon>
        <taxon>Pseudomonadati</taxon>
        <taxon>Pseudomonadota</taxon>
        <taxon>Alphaproteobacteria</taxon>
        <taxon>Rhodobacterales</taxon>
        <taxon>Paracoccaceae</taxon>
        <taxon>Fertoeibacter</taxon>
    </lineage>
</organism>
<dbReference type="PANTHER" id="PTHR22726">
    <property type="entry name" value="METALLOENDOPEPTIDASE OMA1"/>
    <property type="match status" value="1"/>
</dbReference>
<comment type="cofactor">
    <cofactor evidence="6">
        <name>Zn(2+)</name>
        <dbReference type="ChEBI" id="CHEBI:29105"/>
    </cofactor>
    <text evidence="6">Binds 1 zinc ion per subunit.</text>
</comment>
<dbReference type="RefSeq" id="WP_174539451.1">
    <property type="nucleotide sequence ID" value="NZ_WHUT02000004.1"/>
</dbReference>
<evidence type="ECO:0000313" key="10">
    <source>
        <dbReference type="Proteomes" id="UP000484076"/>
    </source>
</evidence>